<keyword evidence="2" id="KW-0812">Transmembrane</keyword>
<comment type="caution">
    <text evidence="4">The sequence shown here is derived from an EMBL/GenBank/DDBJ whole genome shotgun (WGS) entry which is preliminary data.</text>
</comment>
<keyword evidence="2" id="KW-1133">Transmembrane helix</keyword>
<evidence type="ECO:0000256" key="2">
    <source>
        <dbReference type="SAM" id="Phobius"/>
    </source>
</evidence>
<dbReference type="AlphaFoldDB" id="A0A9P5ZCC1"/>
<keyword evidence="5" id="KW-1185">Reference proteome</keyword>
<keyword evidence="2" id="KW-0472">Membrane</keyword>
<sequence length="144" mass="16215">MDFGEKSTMNAETGSKPPRESEQTLHPNVAPSRAKLGDETEPKRKILGLADPYQHASPNPDGDPWAIPLKPQTKIEIANTMHRRRRWRRRLFLLGFSVLWLQFSNFVVESYKFLQPDPNDAIVNLLIQIATGSSSNFSSPSSTP</sequence>
<dbReference type="EMBL" id="MU155147">
    <property type="protein sequence ID" value="KAF9484095.1"/>
    <property type="molecule type" value="Genomic_DNA"/>
</dbReference>
<proteinExistence type="predicted"/>
<gene>
    <name evidence="4" type="ORF">BDN70DRAFT_989881</name>
</gene>
<accession>A0A9P5ZCC1</accession>
<evidence type="ECO:0000259" key="3">
    <source>
        <dbReference type="Pfam" id="PF20153"/>
    </source>
</evidence>
<evidence type="ECO:0000313" key="4">
    <source>
        <dbReference type="EMBL" id="KAF9484095.1"/>
    </source>
</evidence>
<feature type="region of interest" description="Disordered" evidence="1">
    <location>
        <begin position="1"/>
        <end position="68"/>
    </location>
</feature>
<feature type="domain" description="DUF6535" evidence="3">
    <location>
        <begin position="104"/>
        <end position="142"/>
    </location>
</feature>
<protein>
    <recommendedName>
        <fullName evidence="3">DUF6535 domain-containing protein</fullName>
    </recommendedName>
</protein>
<feature type="compositionally biased region" description="Basic and acidic residues" evidence="1">
    <location>
        <begin position="35"/>
        <end position="44"/>
    </location>
</feature>
<dbReference type="Pfam" id="PF20153">
    <property type="entry name" value="DUF6535"/>
    <property type="match status" value="1"/>
</dbReference>
<organism evidence="4 5">
    <name type="scientific">Pholiota conissans</name>
    <dbReference type="NCBI Taxonomy" id="109636"/>
    <lineage>
        <taxon>Eukaryota</taxon>
        <taxon>Fungi</taxon>
        <taxon>Dikarya</taxon>
        <taxon>Basidiomycota</taxon>
        <taxon>Agaricomycotina</taxon>
        <taxon>Agaricomycetes</taxon>
        <taxon>Agaricomycetidae</taxon>
        <taxon>Agaricales</taxon>
        <taxon>Agaricineae</taxon>
        <taxon>Strophariaceae</taxon>
        <taxon>Pholiota</taxon>
    </lineage>
</organism>
<feature type="transmembrane region" description="Helical" evidence="2">
    <location>
        <begin position="91"/>
        <end position="108"/>
    </location>
</feature>
<evidence type="ECO:0000313" key="5">
    <source>
        <dbReference type="Proteomes" id="UP000807469"/>
    </source>
</evidence>
<dbReference type="InterPro" id="IPR045338">
    <property type="entry name" value="DUF6535"/>
</dbReference>
<dbReference type="OrthoDB" id="3221808at2759"/>
<evidence type="ECO:0000256" key="1">
    <source>
        <dbReference type="SAM" id="MobiDB-lite"/>
    </source>
</evidence>
<name>A0A9P5ZCC1_9AGAR</name>
<reference evidence="4" key="1">
    <citation type="submission" date="2020-11" db="EMBL/GenBank/DDBJ databases">
        <authorList>
            <consortium name="DOE Joint Genome Institute"/>
            <person name="Ahrendt S."/>
            <person name="Riley R."/>
            <person name="Andreopoulos W."/>
            <person name="Labutti K."/>
            <person name="Pangilinan J."/>
            <person name="Ruiz-Duenas F.J."/>
            <person name="Barrasa J.M."/>
            <person name="Sanchez-Garcia M."/>
            <person name="Camarero S."/>
            <person name="Miyauchi S."/>
            <person name="Serrano A."/>
            <person name="Linde D."/>
            <person name="Babiker R."/>
            <person name="Drula E."/>
            <person name="Ayuso-Fernandez I."/>
            <person name="Pacheco R."/>
            <person name="Padilla G."/>
            <person name="Ferreira P."/>
            <person name="Barriuso J."/>
            <person name="Kellner H."/>
            <person name="Castanera R."/>
            <person name="Alfaro M."/>
            <person name="Ramirez L."/>
            <person name="Pisabarro A.G."/>
            <person name="Kuo A."/>
            <person name="Tritt A."/>
            <person name="Lipzen A."/>
            <person name="He G."/>
            <person name="Yan M."/>
            <person name="Ng V."/>
            <person name="Cullen D."/>
            <person name="Martin F."/>
            <person name="Rosso M.-N."/>
            <person name="Henrissat B."/>
            <person name="Hibbett D."/>
            <person name="Martinez A.T."/>
            <person name="Grigoriev I.V."/>
        </authorList>
    </citation>
    <scope>NUCLEOTIDE SEQUENCE</scope>
    <source>
        <strain evidence="4">CIRM-BRFM 674</strain>
    </source>
</reference>
<dbReference type="Proteomes" id="UP000807469">
    <property type="component" value="Unassembled WGS sequence"/>
</dbReference>